<reference evidence="1 2" key="1">
    <citation type="submission" date="2016-02" db="EMBL/GenBank/DDBJ databases">
        <title>Genome analysis of coral dinoflagellate symbionts highlights evolutionary adaptations to a symbiotic lifestyle.</title>
        <authorList>
            <person name="Aranda M."/>
            <person name="Li Y."/>
            <person name="Liew Y.J."/>
            <person name="Baumgarten S."/>
            <person name="Simakov O."/>
            <person name="Wilson M."/>
            <person name="Piel J."/>
            <person name="Ashoor H."/>
            <person name="Bougouffa S."/>
            <person name="Bajic V.B."/>
            <person name="Ryu T."/>
            <person name="Ravasi T."/>
            <person name="Bayer T."/>
            <person name="Micklem G."/>
            <person name="Kim H."/>
            <person name="Bhak J."/>
            <person name="Lajeunesse T.C."/>
            <person name="Voolstra C.R."/>
        </authorList>
    </citation>
    <scope>NUCLEOTIDE SEQUENCE [LARGE SCALE GENOMIC DNA]</scope>
    <source>
        <strain evidence="1 2">CCMP2467</strain>
    </source>
</reference>
<protein>
    <submittedName>
        <fullName evidence="1">Uncharacterized protein</fullName>
    </submittedName>
</protein>
<accession>A0A1Q9C3A4</accession>
<proteinExistence type="predicted"/>
<keyword evidence="2" id="KW-1185">Reference proteome</keyword>
<evidence type="ECO:0000313" key="1">
    <source>
        <dbReference type="EMBL" id="OLP77401.1"/>
    </source>
</evidence>
<gene>
    <name evidence="1" type="ORF">AK812_SmicGene42539</name>
</gene>
<name>A0A1Q9C3A4_SYMMI</name>
<dbReference type="EMBL" id="LSRX01001774">
    <property type="protein sequence ID" value="OLP77401.1"/>
    <property type="molecule type" value="Genomic_DNA"/>
</dbReference>
<dbReference type="AlphaFoldDB" id="A0A1Q9C3A4"/>
<comment type="caution">
    <text evidence="1">The sequence shown here is derived from an EMBL/GenBank/DDBJ whole genome shotgun (WGS) entry which is preliminary data.</text>
</comment>
<sequence>MDVAALADVNSALSEVVVSKDYSLQVSLAGDVCHVLGRSGGSLQLAAGQA</sequence>
<feature type="non-terminal residue" evidence="1">
    <location>
        <position position="50"/>
    </location>
</feature>
<dbReference type="Proteomes" id="UP000186817">
    <property type="component" value="Unassembled WGS sequence"/>
</dbReference>
<evidence type="ECO:0000313" key="2">
    <source>
        <dbReference type="Proteomes" id="UP000186817"/>
    </source>
</evidence>
<organism evidence="1 2">
    <name type="scientific">Symbiodinium microadriaticum</name>
    <name type="common">Dinoflagellate</name>
    <name type="synonym">Zooxanthella microadriatica</name>
    <dbReference type="NCBI Taxonomy" id="2951"/>
    <lineage>
        <taxon>Eukaryota</taxon>
        <taxon>Sar</taxon>
        <taxon>Alveolata</taxon>
        <taxon>Dinophyceae</taxon>
        <taxon>Suessiales</taxon>
        <taxon>Symbiodiniaceae</taxon>
        <taxon>Symbiodinium</taxon>
    </lineage>
</organism>